<protein>
    <submittedName>
        <fullName evidence="9">Ig domain-containing protein</fullName>
    </submittedName>
</protein>
<keyword evidence="6" id="KW-0472">Membrane</keyword>
<dbReference type="SUPFAM" id="SSF49313">
    <property type="entry name" value="Cadherin-like"/>
    <property type="match status" value="1"/>
</dbReference>
<organism evidence="9 10">
    <name type="scientific">Curtobacterium poinsettiae</name>
    <dbReference type="NCBI Taxonomy" id="159612"/>
    <lineage>
        <taxon>Bacteria</taxon>
        <taxon>Bacillati</taxon>
        <taxon>Actinomycetota</taxon>
        <taxon>Actinomycetes</taxon>
        <taxon>Micrococcales</taxon>
        <taxon>Microbacteriaceae</taxon>
        <taxon>Curtobacterium</taxon>
    </lineage>
</organism>
<evidence type="ECO:0000259" key="8">
    <source>
        <dbReference type="PROSITE" id="PS50847"/>
    </source>
</evidence>
<keyword evidence="2" id="KW-0964">Secreted</keyword>
<dbReference type="KEGG" id="cpoi:OE229_09520"/>
<keyword evidence="1" id="KW-0134">Cell wall</keyword>
<evidence type="ECO:0000313" key="10">
    <source>
        <dbReference type="Proteomes" id="UP001062223"/>
    </source>
</evidence>
<keyword evidence="4" id="KW-0572">Peptidoglycan-anchor</keyword>
<feature type="signal peptide" evidence="7">
    <location>
        <begin position="1"/>
        <end position="34"/>
    </location>
</feature>
<evidence type="ECO:0000256" key="3">
    <source>
        <dbReference type="ARBA" id="ARBA00022729"/>
    </source>
</evidence>
<dbReference type="InterPro" id="IPR019931">
    <property type="entry name" value="LPXTG_anchor"/>
</dbReference>
<evidence type="ECO:0000313" key="9">
    <source>
        <dbReference type="EMBL" id="UYC79394.1"/>
    </source>
</evidence>
<name>A0A9Q9P5A5_9MICO</name>
<evidence type="ECO:0000256" key="2">
    <source>
        <dbReference type="ARBA" id="ARBA00022525"/>
    </source>
</evidence>
<dbReference type="Gene3D" id="2.60.40.10">
    <property type="entry name" value="Immunoglobulins"/>
    <property type="match status" value="1"/>
</dbReference>
<feature type="transmembrane region" description="Helical" evidence="6">
    <location>
        <begin position="501"/>
        <end position="521"/>
    </location>
</feature>
<feature type="domain" description="Gram-positive cocci surface proteins LPxTG" evidence="8">
    <location>
        <begin position="491"/>
        <end position="528"/>
    </location>
</feature>
<dbReference type="Pfam" id="PF05345">
    <property type="entry name" value="He_PIG"/>
    <property type="match status" value="1"/>
</dbReference>
<feature type="region of interest" description="Disordered" evidence="5">
    <location>
        <begin position="51"/>
        <end position="118"/>
    </location>
</feature>
<evidence type="ECO:0000256" key="7">
    <source>
        <dbReference type="SAM" id="SignalP"/>
    </source>
</evidence>
<dbReference type="InterPro" id="IPR013783">
    <property type="entry name" value="Ig-like_fold"/>
</dbReference>
<dbReference type="RefSeq" id="WP_262137661.1">
    <property type="nucleotide sequence ID" value="NZ_CP106879.1"/>
</dbReference>
<keyword evidence="6" id="KW-0812">Transmembrane</keyword>
<accession>A0A9Q9P5A5</accession>
<evidence type="ECO:0000256" key="6">
    <source>
        <dbReference type="SAM" id="Phobius"/>
    </source>
</evidence>
<dbReference type="Gene3D" id="2.60.40.2700">
    <property type="match status" value="1"/>
</dbReference>
<keyword evidence="3 7" id="KW-0732">Signal</keyword>
<feature type="chain" id="PRO_5040516084" evidence="7">
    <location>
        <begin position="35"/>
        <end position="528"/>
    </location>
</feature>
<dbReference type="InterPro" id="IPR015919">
    <property type="entry name" value="Cadherin-like_sf"/>
</dbReference>
<keyword evidence="6" id="KW-1133">Transmembrane helix</keyword>
<proteinExistence type="predicted"/>
<reference evidence="9" key="1">
    <citation type="submission" date="2022-09" db="EMBL/GenBank/DDBJ databases">
        <title>Taxonomy of Curtobacterium flaccumfaciens.</title>
        <authorList>
            <person name="Osdaghi E."/>
            <person name="Taghavi S.M."/>
            <person name="Hamidizade M."/>
            <person name="Abachi H."/>
            <person name="Fazliarab A."/>
            <person name="Baeyen S."/>
            <person name="Portier P."/>
            <person name="Van Vaerenbergh J."/>
            <person name="Jacques M.-A."/>
        </authorList>
    </citation>
    <scope>NUCLEOTIDE SEQUENCE</scope>
    <source>
        <strain evidence="9">AGQB46</strain>
    </source>
</reference>
<evidence type="ECO:0000256" key="5">
    <source>
        <dbReference type="SAM" id="MobiDB-lite"/>
    </source>
</evidence>
<dbReference type="GO" id="GO:0016020">
    <property type="term" value="C:membrane"/>
    <property type="evidence" value="ECO:0007669"/>
    <property type="project" value="InterPro"/>
</dbReference>
<dbReference type="Proteomes" id="UP001062223">
    <property type="component" value="Chromosome"/>
</dbReference>
<gene>
    <name evidence="9" type="ORF">OE229_09520</name>
</gene>
<dbReference type="EMBL" id="CP106879">
    <property type="protein sequence ID" value="UYC79394.1"/>
    <property type="molecule type" value="Genomic_DNA"/>
</dbReference>
<evidence type="ECO:0000256" key="4">
    <source>
        <dbReference type="ARBA" id="ARBA00023088"/>
    </source>
</evidence>
<dbReference type="GO" id="GO:0005975">
    <property type="term" value="P:carbohydrate metabolic process"/>
    <property type="evidence" value="ECO:0007669"/>
    <property type="project" value="UniProtKB-ARBA"/>
</dbReference>
<sequence>MHRSTSTVRRACAVGTTVALVGLTTGLGIMTATAANAETLDTTQPIVAAETPAPVVSDETPTPTDPPAETAPETPAPAEETPAAPTPEAGEPAAPETTAPAATEAPKPTETPKPDVTAKAADATVTIEGTAKVGTRLVAVVTGFDDEAGYKYSWTDQDGNVLSKAASYVVDPTDVRKTITVAVTGTLPGATETSTVESEATAAVTQTPAFLGEDGQPTEAGATQDSPLELSTAAGDAFSHTFRAQGFPEPKYSLAWFSEDDAEYAEEFPEDEAAPEDQLPDGLTFDASTGELSGVTTDAWDYEFAVTATSGTESVTQYVSLTVEAGAPLGVQVYTIDRSQLEAEKQRSWIIAPDGSVYTVDAESTDDSFSVVFTDGGRPTVKQGGTLVVQGGLVDRYGNDILADEDETVLPTVTSDVASDVIAPDPELGDFGIVGVTFPHASVHNLSVAFGSFSTSFAVDVQPTAVAGIADPTPVAPAAAPVAPVNTGGQLAYTGSDTTDALPWALGLLVAGAGLIGARFARRRRAQR</sequence>
<feature type="compositionally biased region" description="Low complexity" evidence="5">
    <location>
        <begin position="59"/>
        <end position="118"/>
    </location>
</feature>
<dbReference type="GO" id="GO:0005509">
    <property type="term" value="F:calcium ion binding"/>
    <property type="evidence" value="ECO:0007669"/>
    <property type="project" value="InterPro"/>
</dbReference>
<dbReference type="PROSITE" id="PS50847">
    <property type="entry name" value="GRAM_POS_ANCHORING"/>
    <property type="match status" value="1"/>
</dbReference>
<dbReference type="AlphaFoldDB" id="A0A9Q9P5A5"/>
<evidence type="ECO:0000256" key="1">
    <source>
        <dbReference type="ARBA" id="ARBA00022512"/>
    </source>
</evidence>